<gene>
    <name evidence="2" type="ORF">DSM5745_07887</name>
</gene>
<dbReference type="RefSeq" id="XP_026601935.1">
    <property type="nucleotide sequence ID" value="XM_026749903.1"/>
</dbReference>
<protein>
    <submittedName>
        <fullName evidence="2">Uncharacterized protein</fullName>
    </submittedName>
</protein>
<organism evidence="2 3">
    <name type="scientific">Aspergillus mulundensis</name>
    <dbReference type="NCBI Taxonomy" id="1810919"/>
    <lineage>
        <taxon>Eukaryota</taxon>
        <taxon>Fungi</taxon>
        <taxon>Dikarya</taxon>
        <taxon>Ascomycota</taxon>
        <taxon>Pezizomycotina</taxon>
        <taxon>Eurotiomycetes</taxon>
        <taxon>Eurotiomycetidae</taxon>
        <taxon>Eurotiales</taxon>
        <taxon>Aspergillaceae</taxon>
        <taxon>Aspergillus</taxon>
        <taxon>Aspergillus subgen. Nidulantes</taxon>
    </lineage>
</organism>
<evidence type="ECO:0000313" key="2">
    <source>
        <dbReference type="EMBL" id="RDW72715.1"/>
    </source>
</evidence>
<dbReference type="GeneID" id="38118257"/>
<dbReference type="EMBL" id="PVWQ01000009">
    <property type="protein sequence ID" value="RDW72715.1"/>
    <property type="molecule type" value="Genomic_DNA"/>
</dbReference>
<feature type="region of interest" description="Disordered" evidence="1">
    <location>
        <begin position="260"/>
        <end position="287"/>
    </location>
</feature>
<accession>A0A3D8RF92</accession>
<evidence type="ECO:0000313" key="3">
    <source>
        <dbReference type="Proteomes" id="UP000256690"/>
    </source>
</evidence>
<comment type="caution">
    <text evidence="2">The sequence shown here is derived from an EMBL/GenBank/DDBJ whole genome shotgun (WGS) entry which is preliminary data.</text>
</comment>
<reference evidence="2 3" key="1">
    <citation type="journal article" date="2018" name="IMA Fungus">
        <title>IMA Genome-F 9: Draft genome sequence of Annulohypoxylon stygium, Aspergillus mulundensis, Berkeleyomyces basicola (syn. Thielaviopsis basicola), Ceratocystis smalleyi, two Cercospora beticola strains, Coleophoma cylindrospora, Fusarium fracticaudum, Phialophora cf. hyalina, and Morchella septimelata.</title>
        <authorList>
            <person name="Wingfield B.D."/>
            <person name="Bills G.F."/>
            <person name="Dong Y."/>
            <person name="Huang W."/>
            <person name="Nel W.J."/>
            <person name="Swalarsk-Parry B.S."/>
            <person name="Vaghefi N."/>
            <person name="Wilken P.M."/>
            <person name="An Z."/>
            <person name="de Beer Z.W."/>
            <person name="De Vos L."/>
            <person name="Chen L."/>
            <person name="Duong T.A."/>
            <person name="Gao Y."/>
            <person name="Hammerbacher A."/>
            <person name="Kikkert J.R."/>
            <person name="Li Y."/>
            <person name="Li H."/>
            <person name="Li K."/>
            <person name="Li Q."/>
            <person name="Liu X."/>
            <person name="Ma X."/>
            <person name="Naidoo K."/>
            <person name="Pethybridge S.J."/>
            <person name="Sun J."/>
            <person name="Steenkamp E.T."/>
            <person name="van der Nest M.A."/>
            <person name="van Wyk S."/>
            <person name="Wingfield M.J."/>
            <person name="Xiong C."/>
            <person name="Yue Q."/>
            <person name="Zhang X."/>
        </authorList>
    </citation>
    <scope>NUCLEOTIDE SEQUENCE [LARGE SCALE GENOMIC DNA]</scope>
    <source>
        <strain evidence="2 3">DSM 5745</strain>
    </source>
</reference>
<dbReference type="OrthoDB" id="4499271at2759"/>
<evidence type="ECO:0000256" key="1">
    <source>
        <dbReference type="SAM" id="MobiDB-lite"/>
    </source>
</evidence>
<sequence>MLDQAGVPNVIWGWLALGLHTADNGNREIEFVIADKKLDEAKRVLAAAGFTACTDTSCGELCEDRFPVEKMAVVFGTMDLATRGAAMGAAYSFDRYHPVPAVHYHVQGLPQWAPYELLSLHKQSAQLWWLPELKTDAPAPDDRNLTLTNSARLLTGNGRTAPFNGPGQYPMKVLLPWAFLEAVILLRCRDYGHMRDLHNLWRFKLMYFVPHDADVRDKLDPQFKPVWDALNQRLPAHVWNVHVPLGQLRRKLIAAGELPDIPTPNKAEKMPGGCEARDHSSGWPGGL</sequence>
<name>A0A3D8RF92_9EURO</name>
<dbReference type="Proteomes" id="UP000256690">
    <property type="component" value="Unassembled WGS sequence"/>
</dbReference>
<proteinExistence type="predicted"/>
<keyword evidence="3" id="KW-1185">Reference proteome</keyword>
<dbReference type="AlphaFoldDB" id="A0A3D8RF92"/>